<dbReference type="EMBL" id="LGRX02004795">
    <property type="protein sequence ID" value="KAK3279554.1"/>
    <property type="molecule type" value="Genomic_DNA"/>
</dbReference>
<organism evidence="1 2">
    <name type="scientific">Cymbomonas tetramitiformis</name>
    <dbReference type="NCBI Taxonomy" id="36881"/>
    <lineage>
        <taxon>Eukaryota</taxon>
        <taxon>Viridiplantae</taxon>
        <taxon>Chlorophyta</taxon>
        <taxon>Pyramimonadophyceae</taxon>
        <taxon>Pyramimonadales</taxon>
        <taxon>Pyramimonadaceae</taxon>
        <taxon>Cymbomonas</taxon>
    </lineage>
</organism>
<reference evidence="1 2" key="1">
    <citation type="journal article" date="2015" name="Genome Biol. Evol.">
        <title>Comparative Genomics of a Bacterivorous Green Alga Reveals Evolutionary Causalities and Consequences of Phago-Mixotrophic Mode of Nutrition.</title>
        <authorList>
            <person name="Burns J.A."/>
            <person name="Paasch A."/>
            <person name="Narechania A."/>
            <person name="Kim E."/>
        </authorList>
    </citation>
    <scope>NUCLEOTIDE SEQUENCE [LARGE SCALE GENOMIC DNA]</scope>
    <source>
        <strain evidence="1 2">PLY_AMNH</strain>
    </source>
</reference>
<dbReference type="AlphaFoldDB" id="A0AAE0GJS5"/>
<dbReference type="Proteomes" id="UP001190700">
    <property type="component" value="Unassembled WGS sequence"/>
</dbReference>
<evidence type="ECO:0000313" key="1">
    <source>
        <dbReference type="EMBL" id="KAK3279554.1"/>
    </source>
</evidence>
<gene>
    <name evidence="1" type="ORF">CYMTET_12566</name>
</gene>
<accession>A0AAE0GJS5</accession>
<name>A0AAE0GJS5_9CHLO</name>
<sequence length="433" mass="48415">MTPSQFDGPGKSNVSLLPTNVDEYEYEYEKEVPPVPFAKSVDIEYETQDANDITAHNVQMLDNILKKLNTSGGIAEKAVELPRAMRGRYNFSGMTIGASTALPSYVLQKNLNQFLIVMHNFAAELHTKLGEISAEAFFENAEASKLNLTTAIEQILGPVSSQWAEVRQLITYCNLQMMTVIRTQPSAAAVNACARMLRAFGCAAEDRGVMALCRMVSHATAMSEILPALFFYTVKQIEADTPTIGREKQIELFDQIKELCLDLVDDGRKTKYESEDAKSLRSATNPQKFVENLLAFKLLTTCSKPPKSESPEAHNDAVLMRFAERGLELSEQFDMVDRIVNSLQACARMRCNVVIFGSAASHTYMKKHIDEDPETSMWKLSLTDVMQKWSEGMHLQAIEEYTLFTEVEKKPPCADSDYVLACLFSQLPASFAF</sequence>
<comment type="caution">
    <text evidence="1">The sequence shown here is derived from an EMBL/GenBank/DDBJ whole genome shotgun (WGS) entry which is preliminary data.</text>
</comment>
<proteinExistence type="predicted"/>
<evidence type="ECO:0000313" key="2">
    <source>
        <dbReference type="Proteomes" id="UP001190700"/>
    </source>
</evidence>
<protein>
    <submittedName>
        <fullName evidence="1">Uncharacterized protein</fullName>
    </submittedName>
</protein>
<keyword evidence="2" id="KW-1185">Reference proteome</keyword>